<dbReference type="RefSeq" id="WP_028312691.1">
    <property type="nucleotide sequence ID" value="NZ_KI519499.1"/>
</dbReference>
<dbReference type="Pfam" id="PF04102">
    <property type="entry name" value="SlyX"/>
    <property type="match status" value="1"/>
</dbReference>
<reference evidence="3" key="1">
    <citation type="submission" date="2025-08" db="UniProtKB">
        <authorList>
            <consortium name="RefSeq"/>
        </authorList>
    </citation>
    <scope>IDENTIFICATION</scope>
</reference>
<dbReference type="PANTHER" id="PTHR36508">
    <property type="entry name" value="PROTEIN SLYX"/>
    <property type="match status" value="1"/>
</dbReference>
<dbReference type="InterPro" id="IPR007236">
    <property type="entry name" value="SlyX"/>
</dbReference>
<keyword evidence="1" id="KW-0175">Coiled coil</keyword>
<evidence type="ECO:0000313" key="2">
    <source>
        <dbReference type="Proteomes" id="UP000675920"/>
    </source>
</evidence>
<organism evidence="2 3">
    <name type="scientific">Derxia gummosa DSM 723</name>
    <dbReference type="NCBI Taxonomy" id="1121388"/>
    <lineage>
        <taxon>Bacteria</taxon>
        <taxon>Pseudomonadati</taxon>
        <taxon>Pseudomonadota</taxon>
        <taxon>Betaproteobacteria</taxon>
        <taxon>Burkholderiales</taxon>
        <taxon>Alcaligenaceae</taxon>
        <taxon>Derxia</taxon>
    </lineage>
</organism>
<dbReference type="Proteomes" id="UP000675920">
    <property type="component" value="Unplaced"/>
</dbReference>
<dbReference type="Gene3D" id="1.20.5.300">
    <property type="match status" value="1"/>
</dbReference>
<dbReference type="PANTHER" id="PTHR36508:SF1">
    <property type="entry name" value="PROTEIN SLYX"/>
    <property type="match status" value="1"/>
</dbReference>
<sequence length="69" mass="7827">MADTDARLTELEIKAGFADDLLDTLSKTVWRQQREIDALRKELIELRRQVGSIAPGDRGTPADEIPPHW</sequence>
<feature type="coiled-coil region" evidence="1">
    <location>
        <begin position="22"/>
        <end position="49"/>
    </location>
</feature>
<evidence type="ECO:0000256" key="1">
    <source>
        <dbReference type="SAM" id="Coils"/>
    </source>
</evidence>
<accession>A0A8B6X6N0</accession>
<dbReference type="AlphaFoldDB" id="A0A8B6X6N0"/>
<evidence type="ECO:0000313" key="3">
    <source>
        <dbReference type="RefSeq" id="WP_028312691.1"/>
    </source>
</evidence>
<name>A0A8B6X6N0_9BURK</name>
<proteinExistence type="predicted"/>
<dbReference type="OrthoDB" id="5297107at2"/>
<keyword evidence="2" id="KW-1185">Reference proteome</keyword>
<protein>
    <submittedName>
        <fullName evidence="3">SlyX family protein</fullName>
    </submittedName>
</protein>